<dbReference type="PROSITE" id="PS51257">
    <property type="entry name" value="PROKAR_LIPOPROTEIN"/>
    <property type="match status" value="1"/>
</dbReference>
<evidence type="ECO:0000313" key="1">
    <source>
        <dbReference type="EMBL" id="THD75770.1"/>
    </source>
</evidence>
<proteinExistence type="predicted"/>
<dbReference type="RefSeq" id="WP_168733158.1">
    <property type="nucleotide sequence ID" value="NZ_SSMD01000002.1"/>
</dbReference>
<dbReference type="AlphaFoldDB" id="A0A4S3MCH4"/>
<evidence type="ECO:0000313" key="2">
    <source>
        <dbReference type="Proteomes" id="UP000306113"/>
    </source>
</evidence>
<dbReference type="Gene3D" id="2.40.160.90">
    <property type="match status" value="1"/>
</dbReference>
<protein>
    <submittedName>
        <fullName evidence="1">Thymidylate synthase</fullName>
    </submittedName>
</protein>
<dbReference type="Proteomes" id="UP000306113">
    <property type="component" value="Unassembled WGS sequence"/>
</dbReference>
<gene>
    <name evidence="1" type="ORF">E7681_04770</name>
</gene>
<organism evidence="1 2">
    <name type="scientific">Thalassobius vesicularis</name>
    <dbReference type="NCBI Taxonomy" id="1294297"/>
    <lineage>
        <taxon>Bacteria</taxon>
        <taxon>Pseudomonadati</taxon>
        <taxon>Pseudomonadota</taxon>
        <taxon>Alphaproteobacteria</taxon>
        <taxon>Rhodobacterales</taxon>
        <taxon>Roseobacteraceae</taxon>
        <taxon>Thalassovita</taxon>
    </lineage>
</organism>
<dbReference type="SUPFAM" id="SSF56925">
    <property type="entry name" value="OMPA-like"/>
    <property type="match status" value="1"/>
</dbReference>
<comment type="caution">
    <text evidence="1">The sequence shown here is derived from an EMBL/GenBank/DDBJ whole genome shotgun (WGS) entry which is preliminary data.</text>
</comment>
<name>A0A4S3MCH4_9RHOB</name>
<keyword evidence="2" id="KW-1185">Reference proteome</keyword>
<sequence>MFRTTASLLCILAFAGCTDGTGGGSIGSGGNLDHIPDALKMNVEGVSYNASSDTLVLRLNGVDGGPQDLTYRRNAALDVAHYHAFTYQDDPLDRHFTALVAQSTDGSVMAGAVADGGQFNRYYGGGFFQRSGGFDAPPTASGQVSYAGDYAGVTNIAGAGGNLLPVPAGTDPAIAPGQSSRVEGDIFINVNFGDNVVNGSVYNRRLVETPAVTLPDVVLVPSTISSDGIFTGVVEFDGTVGNSVGSYGGIFGGTNAHSVAGTLTLNDVDNNIYNWTGDEEIGVFVLTQCGQAGDDPICDTLN</sequence>
<reference evidence="1 2" key="1">
    <citation type="submission" date="2019-04" db="EMBL/GenBank/DDBJ databases">
        <title>Draft genome sequence of Youngimonas vesicularis.</title>
        <authorList>
            <person name="Hameed A."/>
        </authorList>
    </citation>
    <scope>NUCLEOTIDE SEQUENCE [LARGE SCALE GENOMIC DNA]</scope>
    <source>
        <strain evidence="1 2">CC-AMW-E</strain>
    </source>
</reference>
<dbReference type="EMBL" id="SSMD01000002">
    <property type="protein sequence ID" value="THD75770.1"/>
    <property type="molecule type" value="Genomic_DNA"/>
</dbReference>
<dbReference type="InterPro" id="IPR011250">
    <property type="entry name" value="OMP/PagP_B-barrel"/>
</dbReference>
<accession>A0A4S3MCH4</accession>